<protein>
    <recommendedName>
        <fullName evidence="4">DUF2145 domain-containing protein</fullName>
    </recommendedName>
</protein>
<evidence type="ECO:0000313" key="2">
    <source>
        <dbReference type="EMBL" id="KTC96154.1"/>
    </source>
</evidence>
<organism evidence="2 3">
    <name type="scientific">Legionella erythra</name>
    <dbReference type="NCBI Taxonomy" id="448"/>
    <lineage>
        <taxon>Bacteria</taxon>
        <taxon>Pseudomonadati</taxon>
        <taxon>Pseudomonadota</taxon>
        <taxon>Gammaproteobacteria</taxon>
        <taxon>Legionellales</taxon>
        <taxon>Legionellaceae</taxon>
        <taxon>Legionella</taxon>
    </lineage>
</organism>
<evidence type="ECO:0000313" key="3">
    <source>
        <dbReference type="Proteomes" id="UP000054773"/>
    </source>
</evidence>
<dbReference type="EMBL" id="LNYA01000030">
    <property type="protein sequence ID" value="KTC96154.1"/>
    <property type="molecule type" value="Genomic_DNA"/>
</dbReference>
<feature type="chain" id="PRO_5006913131" description="DUF2145 domain-containing protein" evidence="1">
    <location>
        <begin position="24"/>
        <end position="269"/>
    </location>
</feature>
<evidence type="ECO:0000256" key="1">
    <source>
        <dbReference type="SAM" id="SignalP"/>
    </source>
</evidence>
<proteinExistence type="predicted"/>
<sequence>MIKLSTWAACLMLASTATTAAYAGTACKSHTASADEFYKASRTALSVAKKLDQSGANVALLARVGSDLSRYGLHYSHVAFVVKNYPGRLGKWTVIHLLNECNKPTSSLYAQGLMNFFMDNLYSQAYQITIPDEPLQVRLAQSLKPAVVERLHGNQYSMIAYPYSSLYQNSNQWVLEMLADADKPTPRHTRQSAQDFLRRTGYRPSIIAIDPLARFGASLTNAAIRFNDHPDTENRSRHYAIVSVDSVVAYLQRRGHVQVLQTDTQRRKN</sequence>
<dbReference type="PATRIC" id="fig|448.7.peg.2041"/>
<dbReference type="InterPro" id="IPR014547">
    <property type="entry name" value="UCP028477"/>
</dbReference>
<dbReference type="PROSITE" id="PS51257">
    <property type="entry name" value="PROKAR_LIPOPROTEIN"/>
    <property type="match status" value="1"/>
</dbReference>
<feature type="signal peptide" evidence="1">
    <location>
        <begin position="1"/>
        <end position="23"/>
    </location>
</feature>
<dbReference type="Pfam" id="PF09916">
    <property type="entry name" value="DUF2145"/>
    <property type="match status" value="1"/>
</dbReference>
<dbReference type="AlphaFoldDB" id="A0A0W0TKN8"/>
<evidence type="ECO:0008006" key="4">
    <source>
        <dbReference type="Google" id="ProtNLM"/>
    </source>
</evidence>
<dbReference type="OrthoDB" id="6623995at2"/>
<keyword evidence="3" id="KW-1185">Reference proteome</keyword>
<reference evidence="2 3" key="1">
    <citation type="submission" date="2015-11" db="EMBL/GenBank/DDBJ databases">
        <title>Genomic analysis of 38 Legionella species identifies large and diverse effector repertoires.</title>
        <authorList>
            <person name="Burstein D."/>
            <person name="Amaro F."/>
            <person name="Zusman T."/>
            <person name="Lifshitz Z."/>
            <person name="Cohen O."/>
            <person name="Gilbert J.A."/>
            <person name="Pupko T."/>
            <person name="Shuman H.A."/>
            <person name="Segal G."/>
        </authorList>
    </citation>
    <scope>NUCLEOTIDE SEQUENCE [LARGE SCALE GENOMIC DNA]</scope>
    <source>
        <strain evidence="2 3">SE-32A-C8</strain>
    </source>
</reference>
<accession>A0A0W0TKN8</accession>
<comment type="caution">
    <text evidence="2">The sequence shown here is derived from an EMBL/GenBank/DDBJ whole genome shotgun (WGS) entry which is preliminary data.</text>
</comment>
<name>A0A0W0TKN8_LEGER</name>
<dbReference type="Proteomes" id="UP000054773">
    <property type="component" value="Unassembled WGS sequence"/>
</dbReference>
<dbReference type="STRING" id="448.Lery_1946"/>
<dbReference type="RefSeq" id="WP_058527086.1">
    <property type="nucleotide sequence ID" value="NZ_CAAAHY010000007.1"/>
</dbReference>
<gene>
    <name evidence="2" type="ORF">Lery_1946</name>
</gene>
<keyword evidence="1" id="KW-0732">Signal</keyword>